<protein>
    <submittedName>
        <fullName evidence="1">Uncharacterized protein</fullName>
    </submittedName>
</protein>
<dbReference type="Gene3D" id="3.40.50.720">
    <property type="entry name" value="NAD(P)-binding Rossmann-like Domain"/>
    <property type="match status" value="2"/>
</dbReference>
<dbReference type="OrthoDB" id="6422490at2759"/>
<dbReference type="PANTHER" id="PTHR43313">
    <property type="entry name" value="SHORT-CHAIN DEHYDROGENASE/REDUCTASE FAMILY 9C"/>
    <property type="match status" value="1"/>
</dbReference>
<dbReference type="Pfam" id="PF00106">
    <property type="entry name" value="adh_short"/>
    <property type="match status" value="2"/>
</dbReference>
<reference evidence="1" key="1">
    <citation type="submission" date="2020-11" db="EMBL/GenBank/DDBJ databases">
        <authorList>
            <person name="Tran Van P."/>
        </authorList>
    </citation>
    <scope>NUCLEOTIDE SEQUENCE</scope>
</reference>
<dbReference type="AlphaFoldDB" id="A0A7R9LHS5"/>
<proteinExistence type="predicted"/>
<dbReference type="InterPro" id="IPR036291">
    <property type="entry name" value="NAD(P)-bd_dom_sf"/>
</dbReference>
<dbReference type="GO" id="GO:0016491">
    <property type="term" value="F:oxidoreductase activity"/>
    <property type="evidence" value="ECO:0007669"/>
    <property type="project" value="TreeGrafter"/>
</dbReference>
<dbReference type="SUPFAM" id="SSF51735">
    <property type="entry name" value="NAD(P)-binding Rossmann-fold domains"/>
    <property type="match status" value="2"/>
</dbReference>
<accession>A0A7R9LHS5</accession>
<dbReference type="Proteomes" id="UP000759131">
    <property type="component" value="Unassembled WGS sequence"/>
</dbReference>
<sequence>MLGAYCMTKAAIISFSDSLRREMSKFNISVTTVEPGVFKTSMVNNACPLLQSSWSCTDPDIQRIYGQTYIDEALRIVAGGGGLVADAGNDIDIVVNDMVAAVIRRRPARNYRPVKGLMPSLAARFVAITPQWMIDSYFRSINPLVPVVVTETNGSDTIADITNVYLFYAKNKAVIITGCDSGFGNALAFRLNSMGFRVYACVLDTNSTGAQDLSNKCQFKDEICIVRMDVTIDEDINRCHEFVVADLQTSNRVLWSVVNNAGVLTYGHLEWGAFDDFVKVYDVNVFGVV</sequence>
<name>A0A7R9LHS5_9ACAR</name>
<dbReference type="GO" id="GO:0008202">
    <property type="term" value="P:steroid metabolic process"/>
    <property type="evidence" value="ECO:0007669"/>
    <property type="project" value="TreeGrafter"/>
</dbReference>
<evidence type="ECO:0000313" key="1">
    <source>
        <dbReference type="EMBL" id="CAD7641888.1"/>
    </source>
</evidence>
<feature type="non-terminal residue" evidence="1">
    <location>
        <position position="289"/>
    </location>
</feature>
<dbReference type="EMBL" id="OC880676">
    <property type="protein sequence ID" value="CAD7641888.1"/>
    <property type="molecule type" value="Genomic_DNA"/>
</dbReference>
<keyword evidence="2" id="KW-1185">Reference proteome</keyword>
<dbReference type="InterPro" id="IPR002347">
    <property type="entry name" value="SDR_fam"/>
</dbReference>
<dbReference type="EMBL" id="CAJPIZ010026101">
    <property type="protein sequence ID" value="CAG2118936.1"/>
    <property type="molecule type" value="Genomic_DNA"/>
</dbReference>
<organism evidence="1">
    <name type="scientific">Medioppia subpectinata</name>
    <dbReference type="NCBI Taxonomy" id="1979941"/>
    <lineage>
        <taxon>Eukaryota</taxon>
        <taxon>Metazoa</taxon>
        <taxon>Ecdysozoa</taxon>
        <taxon>Arthropoda</taxon>
        <taxon>Chelicerata</taxon>
        <taxon>Arachnida</taxon>
        <taxon>Acari</taxon>
        <taxon>Acariformes</taxon>
        <taxon>Sarcoptiformes</taxon>
        <taxon>Oribatida</taxon>
        <taxon>Brachypylina</taxon>
        <taxon>Oppioidea</taxon>
        <taxon>Oppiidae</taxon>
        <taxon>Medioppia</taxon>
    </lineage>
</organism>
<gene>
    <name evidence="1" type="ORF">OSB1V03_LOCUS18886</name>
</gene>
<dbReference type="PANTHER" id="PTHR43313:SF36">
    <property type="entry name" value="D-BETA-HYDROXYBUTYRATE DEHYDROGENASE, MITOCHONDRIAL"/>
    <property type="match status" value="1"/>
</dbReference>
<evidence type="ECO:0000313" key="2">
    <source>
        <dbReference type="Proteomes" id="UP000759131"/>
    </source>
</evidence>